<keyword evidence="1" id="KW-0479">Metal-binding</keyword>
<dbReference type="InterPro" id="IPR006121">
    <property type="entry name" value="HMA_dom"/>
</dbReference>
<evidence type="ECO:0000313" key="4">
    <source>
        <dbReference type="Proteomes" id="UP000000245"/>
    </source>
</evidence>
<dbReference type="PROSITE" id="PS50846">
    <property type="entry name" value="HMA_2"/>
    <property type="match status" value="1"/>
</dbReference>
<proteinExistence type="predicted"/>
<dbReference type="InterPro" id="IPR017969">
    <property type="entry name" value="Heavy-metal-associated_CS"/>
</dbReference>
<dbReference type="EMBL" id="CP000697">
    <property type="protein sequence ID" value="ABQ31657.1"/>
    <property type="molecule type" value="Genomic_DNA"/>
</dbReference>
<dbReference type="eggNOG" id="COG2608">
    <property type="taxonomic scope" value="Bacteria"/>
</dbReference>
<dbReference type="AlphaFoldDB" id="A5G1C5"/>
<evidence type="ECO:0000259" key="2">
    <source>
        <dbReference type="PROSITE" id="PS50846"/>
    </source>
</evidence>
<feature type="domain" description="HMA" evidence="2">
    <location>
        <begin position="1"/>
        <end position="65"/>
    </location>
</feature>
<protein>
    <submittedName>
        <fullName evidence="3">Heavy metal transport/detoxification protein</fullName>
    </submittedName>
</protein>
<dbReference type="HOGENOM" id="CLU_134973_5_0_5"/>
<reference evidence="3 4" key="1">
    <citation type="submission" date="2007-05" db="EMBL/GenBank/DDBJ databases">
        <title>Complete sequence of chromosome of Acidiphilium cryptum JF-5.</title>
        <authorList>
            <consortium name="US DOE Joint Genome Institute"/>
            <person name="Copeland A."/>
            <person name="Lucas S."/>
            <person name="Lapidus A."/>
            <person name="Barry K."/>
            <person name="Detter J.C."/>
            <person name="Glavina del Rio T."/>
            <person name="Hammon N."/>
            <person name="Israni S."/>
            <person name="Dalin E."/>
            <person name="Tice H."/>
            <person name="Pitluck S."/>
            <person name="Sims D."/>
            <person name="Brettin T."/>
            <person name="Bruce D."/>
            <person name="Han C."/>
            <person name="Schmutz J."/>
            <person name="Larimer F."/>
            <person name="Land M."/>
            <person name="Hauser L."/>
            <person name="Kyrpides N."/>
            <person name="Kim E."/>
            <person name="Magnuson T."/>
            <person name="Richardson P."/>
        </authorList>
    </citation>
    <scope>NUCLEOTIDE SEQUENCE [LARGE SCALE GENOMIC DNA]</scope>
    <source>
        <strain evidence="3 4">JF-5</strain>
    </source>
</reference>
<name>A5G1C5_ACICJ</name>
<dbReference type="PROSITE" id="PS01047">
    <property type="entry name" value="HMA_1"/>
    <property type="match status" value="1"/>
</dbReference>
<dbReference type="InterPro" id="IPR036163">
    <property type="entry name" value="HMA_dom_sf"/>
</dbReference>
<dbReference type="RefSeq" id="WP_007423852.1">
    <property type="nucleotide sequence ID" value="NC_009484.1"/>
</dbReference>
<dbReference type="GO" id="GO:0046872">
    <property type="term" value="F:metal ion binding"/>
    <property type="evidence" value="ECO:0007669"/>
    <property type="project" value="UniProtKB-KW"/>
</dbReference>
<evidence type="ECO:0000313" key="3">
    <source>
        <dbReference type="EMBL" id="ABQ31657.1"/>
    </source>
</evidence>
<dbReference type="STRING" id="349163.Acry_2465"/>
<dbReference type="Proteomes" id="UP000000245">
    <property type="component" value="Chromosome"/>
</dbReference>
<dbReference type="SUPFAM" id="SSF55008">
    <property type="entry name" value="HMA, heavy metal-associated domain"/>
    <property type="match status" value="1"/>
</dbReference>
<dbReference type="Pfam" id="PF00403">
    <property type="entry name" value="HMA"/>
    <property type="match status" value="1"/>
</dbReference>
<dbReference type="CDD" id="cd00371">
    <property type="entry name" value="HMA"/>
    <property type="match status" value="1"/>
</dbReference>
<dbReference type="Gene3D" id="3.30.70.100">
    <property type="match status" value="1"/>
</dbReference>
<accession>A5G1C5</accession>
<organism evidence="3 4">
    <name type="scientific">Acidiphilium cryptum (strain JF-5)</name>
    <dbReference type="NCBI Taxonomy" id="349163"/>
    <lineage>
        <taxon>Bacteria</taxon>
        <taxon>Pseudomonadati</taxon>
        <taxon>Pseudomonadota</taxon>
        <taxon>Alphaproteobacteria</taxon>
        <taxon>Acetobacterales</taxon>
        <taxon>Acidocellaceae</taxon>
        <taxon>Acidiphilium</taxon>
    </lineage>
</organism>
<gene>
    <name evidence="3" type="ordered locus">Acry_2465</name>
</gene>
<dbReference type="KEGG" id="acr:Acry_2465"/>
<evidence type="ECO:0000256" key="1">
    <source>
        <dbReference type="ARBA" id="ARBA00022723"/>
    </source>
</evidence>
<keyword evidence="4" id="KW-1185">Reference proteome</keyword>
<sequence length="68" mass="7173">MIELNVEGMTCQHCVRAVTEAVRTVHPGAEVAVDLETGKVRIPAAAAQEQPALVAAIEEEGYKVTSSP</sequence>